<keyword evidence="10" id="KW-0378">Hydrolase</keyword>
<evidence type="ECO:0000256" key="7">
    <source>
        <dbReference type="ARBA" id="ARBA00022967"/>
    </source>
</evidence>
<dbReference type="Gene3D" id="3.40.50.300">
    <property type="entry name" value="P-loop containing nucleotide triphosphate hydrolases"/>
    <property type="match status" value="1"/>
</dbReference>
<reference evidence="10 11" key="1">
    <citation type="submission" date="2016-02" db="EMBL/GenBank/DDBJ databases">
        <title>Genome sequence of Moorella mulderi DSM 14980.</title>
        <authorList>
            <person name="Poehlein A."/>
            <person name="Daniel R."/>
        </authorList>
    </citation>
    <scope>NUCLEOTIDE SEQUENCE [LARGE SCALE GENOMIC DNA]</scope>
    <source>
        <strain evidence="10 11">DSM 14980</strain>
    </source>
</reference>
<dbReference type="GO" id="GO:0016887">
    <property type="term" value="F:ATP hydrolysis activity"/>
    <property type="evidence" value="ECO:0007669"/>
    <property type="project" value="InterPro"/>
</dbReference>
<comment type="subcellular location">
    <subcellularLocation>
        <location evidence="1">Cell membrane</location>
        <topology evidence="1">Peripheral membrane protein</topology>
    </subcellularLocation>
</comment>
<evidence type="ECO:0000259" key="9">
    <source>
        <dbReference type="PROSITE" id="PS50893"/>
    </source>
</evidence>
<dbReference type="RefSeq" id="WP_054937139.1">
    <property type="nucleotide sequence ID" value="NZ_LTBC01000001.1"/>
</dbReference>
<dbReference type="Pfam" id="PF00005">
    <property type="entry name" value="ABC_tran"/>
    <property type="match status" value="1"/>
</dbReference>
<dbReference type="SUPFAM" id="SSF52540">
    <property type="entry name" value="P-loop containing nucleoside triphosphate hydrolases"/>
    <property type="match status" value="1"/>
</dbReference>
<dbReference type="SMART" id="SM00382">
    <property type="entry name" value="AAA"/>
    <property type="match status" value="1"/>
</dbReference>
<dbReference type="OrthoDB" id="9814634at2"/>
<comment type="similarity">
    <text evidence="2">Belongs to the ABC transporter superfamily.</text>
</comment>
<evidence type="ECO:0000313" key="10">
    <source>
        <dbReference type="EMBL" id="KYH33660.1"/>
    </source>
</evidence>
<organism evidence="10 11">
    <name type="scientific">Moorella mulderi DSM 14980</name>
    <dbReference type="NCBI Taxonomy" id="1122241"/>
    <lineage>
        <taxon>Bacteria</taxon>
        <taxon>Bacillati</taxon>
        <taxon>Bacillota</taxon>
        <taxon>Clostridia</taxon>
        <taxon>Neomoorellales</taxon>
        <taxon>Neomoorellaceae</taxon>
        <taxon>Neomoorella</taxon>
    </lineage>
</organism>
<dbReference type="InterPro" id="IPR003593">
    <property type="entry name" value="AAA+_ATPase"/>
</dbReference>
<evidence type="ECO:0000313" key="11">
    <source>
        <dbReference type="Proteomes" id="UP000075670"/>
    </source>
</evidence>
<dbReference type="PATRIC" id="fig|1122241.3.peg.394"/>
<evidence type="ECO:0000256" key="3">
    <source>
        <dbReference type="ARBA" id="ARBA00022448"/>
    </source>
</evidence>
<accession>A0A151B1H4</accession>
<dbReference type="FunFam" id="3.40.50.300:FF:000224">
    <property type="entry name" value="Energy-coupling factor transporter ATP-binding protein EcfA"/>
    <property type="match status" value="1"/>
</dbReference>
<evidence type="ECO:0000256" key="2">
    <source>
        <dbReference type="ARBA" id="ARBA00005417"/>
    </source>
</evidence>
<keyword evidence="11" id="KW-1185">Reference proteome</keyword>
<keyword evidence="4" id="KW-1003">Cell membrane</keyword>
<keyword evidence="3" id="KW-0813">Transport</keyword>
<sequence>MEIGLQEVSFAYQVAGRQLPVLENINLKVSPGDFLAITGAGGSGKSTLAMLMAGLLEPTAGRVTLDGQPARGRGKGKGLAPWQRVGMVFQQPEQQLFAETVAEDVAFGPRNLGLGGARLEARVKAALRAVGLDPQTVGGRSPFTLSGGQQRRVAIAGILAMEPEVLILDEPTAGLDPAGREQVVNVIRAFYRRPGKAVVLISHNMAEVAELAREVIVLHRGRVALQGTPRDIFRQGEALRSYGLIPPPLTSLMQVLRRQGAPVPLDVLTLAEARDAILAWLGV</sequence>
<dbReference type="InterPro" id="IPR015856">
    <property type="entry name" value="ABC_transpr_CbiO/EcfA_su"/>
</dbReference>
<keyword evidence="5" id="KW-0547">Nucleotide-binding</keyword>
<dbReference type="InterPro" id="IPR017871">
    <property type="entry name" value="ABC_transporter-like_CS"/>
</dbReference>
<name>A0A151B1H4_9FIRM</name>
<dbReference type="InterPro" id="IPR003439">
    <property type="entry name" value="ABC_transporter-like_ATP-bd"/>
</dbReference>
<keyword evidence="8" id="KW-0472">Membrane</keyword>
<dbReference type="PROSITE" id="PS00211">
    <property type="entry name" value="ABC_TRANSPORTER_1"/>
    <property type="match status" value="1"/>
</dbReference>
<protein>
    <submittedName>
        <fullName evidence="10">Energy-coupling factor transporter ATP-binding protein EcfA2</fullName>
        <ecNumber evidence="10">3.6.3.-</ecNumber>
    </submittedName>
</protein>
<evidence type="ECO:0000256" key="4">
    <source>
        <dbReference type="ARBA" id="ARBA00022475"/>
    </source>
</evidence>
<feature type="domain" description="ABC transporter" evidence="9">
    <location>
        <begin position="3"/>
        <end position="245"/>
    </location>
</feature>
<proteinExistence type="inferred from homology"/>
<dbReference type="CDD" id="cd03225">
    <property type="entry name" value="ABC_cobalt_CbiO_domain1"/>
    <property type="match status" value="1"/>
</dbReference>
<evidence type="ECO:0000256" key="1">
    <source>
        <dbReference type="ARBA" id="ARBA00004202"/>
    </source>
</evidence>
<keyword evidence="7" id="KW-1278">Translocase</keyword>
<dbReference type="GO" id="GO:0042626">
    <property type="term" value="F:ATPase-coupled transmembrane transporter activity"/>
    <property type="evidence" value="ECO:0007669"/>
    <property type="project" value="TreeGrafter"/>
</dbReference>
<dbReference type="PROSITE" id="PS50893">
    <property type="entry name" value="ABC_TRANSPORTER_2"/>
    <property type="match status" value="1"/>
</dbReference>
<dbReference type="GO" id="GO:0005524">
    <property type="term" value="F:ATP binding"/>
    <property type="evidence" value="ECO:0007669"/>
    <property type="project" value="UniProtKB-KW"/>
</dbReference>
<evidence type="ECO:0000256" key="6">
    <source>
        <dbReference type="ARBA" id="ARBA00022840"/>
    </source>
</evidence>
<dbReference type="EMBL" id="LTBC01000001">
    <property type="protein sequence ID" value="KYH33660.1"/>
    <property type="molecule type" value="Genomic_DNA"/>
</dbReference>
<gene>
    <name evidence="10" type="primary">ecfA2_2</name>
    <name evidence="10" type="ORF">MOMUL_03660</name>
</gene>
<evidence type="ECO:0000256" key="8">
    <source>
        <dbReference type="ARBA" id="ARBA00023136"/>
    </source>
</evidence>
<dbReference type="Proteomes" id="UP000075670">
    <property type="component" value="Unassembled WGS sequence"/>
</dbReference>
<dbReference type="InterPro" id="IPR027417">
    <property type="entry name" value="P-loop_NTPase"/>
</dbReference>
<keyword evidence="6 10" id="KW-0067">ATP-binding</keyword>
<dbReference type="EC" id="3.6.3.-" evidence="10"/>
<dbReference type="PANTHER" id="PTHR43553">
    <property type="entry name" value="HEAVY METAL TRANSPORTER"/>
    <property type="match status" value="1"/>
</dbReference>
<dbReference type="InterPro" id="IPR050095">
    <property type="entry name" value="ECF_ABC_transporter_ATP-bd"/>
</dbReference>
<dbReference type="PANTHER" id="PTHR43553:SF24">
    <property type="entry name" value="ENERGY-COUPLING FACTOR TRANSPORTER ATP-BINDING PROTEIN ECFA1"/>
    <property type="match status" value="1"/>
</dbReference>
<comment type="caution">
    <text evidence="10">The sequence shown here is derived from an EMBL/GenBank/DDBJ whole genome shotgun (WGS) entry which is preliminary data.</text>
</comment>
<dbReference type="AlphaFoldDB" id="A0A151B1H4"/>
<evidence type="ECO:0000256" key="5">
    <source>
        <dbReference type="ARBA" id="ARBA00022741"/>
    </source>
</evidence>
<dbReference type="GO" id="GO:0043190">
    <property type="term" value="C:ATP-binding cassette (ABC) transporter complex"/>
    <property type="evidence" value="ECO:0007669"/>
    <property type="project" value="TreeGrafter"/>
</dbReference>